<dbReference type="Proteomes" id="UP001154252">
    <property type="component" value="Unassembled WGS sequence"/>
</dbReference>
<keyword evidence="2" id="KW-1185">Reference proteome</keyword>
<proteinExistence type="predicted"/>
<sequence>MSQLSGFPTVRPAYILKLQVGEGQPVGTETSLPIAHVTGSQSNHVAVGETSSGSTFVHYVTPGGSISTVDGFSPSIDAEVVFAGDWLYFDPDQQHTRMNVKGVARTTEGEVSFKEAFNKTQLTNHQGINFAYSGVSGVSPDLGAIFQGQPKTIPFGLSTVNPTFEVGHPRLRLLENSTWVGNGRFLLDGDKLYVEVRISLVVASEDMD</sequence>
<protein>
    <submittedName>
        <fullName evidence="1">Uncharacterized protein</fullName>
    </submittedName>
</protein>
<gene>
    <name evidence="1" type="ORF">PEGY_LOCUS7850</name>
</gene>
<dbReference type="OrthoDB" id="2544694at2759"/>
<dbReference type="Gene3D" id="2.40.160.20">
    <property type="match status" value="1"/>
</dbReference>
<comment type="caution">
    <text evidence="1">The sequence shown here is derived from an EMBL/GenBank/DDBJ whole genome shotgun (WGS) entry which is preliminary data.</text>
</comment>
<accession>A0A9W4P7C5</accession>
<evidence type="ECO:0000313" key="2">
    <source>
        <dbReference type="Proteomes" id="UP001154252"/>
    </source>
</evidence>
<reference evidence="1" key="1">
    <citation type="submission" date="2021-07" db="EMBL/GenBank/DDBJ databases">
        <authorList>
            <person name="Branca A.L. A."/>
        </authorList>
    </citation>
    <scope>NUCLEOTIDE SEQUENCE</scope>
</reference>
<dbReference type="Pfam" id="PF11578">
    <property type="entry name" value="DUF3237"/>
    <property type="match status" value="1"/>
</dbReference>
<dbReference type="EMBL" id="CAJVRC010000884">
    <property type="protein sequence ID" value="CAG8904555.1"/>
    <property type="molecule type" value="Genomic_DNA"/>
</dbReference>
<name>A0A9W4P7C5_9EURO</name>
<organism evidence="1 2">
    <name type="scientific">Penicillium egyptiacum</name>
    <dbReference type="NCBI Taxonomy" id="1303716"/>
    <lineage>
        <taxon>Eukaryota</taxon>
        <taxon>Fungi</taxon>
        <taxon>Dikarya</taxon>
        <taxon>Ascomycota</taxon>
        <taxon>Pezizomycotina</taxon>
        <taxon>Eurotiomycetes</taxon>
        <taxon>Eurotiomycetidae</taxon>
        <taxon>Eurotiales</taxon>
        <taxon>Aspergillaceae</taxon>
        <taxon>Penicillium</taxon>
    </lineage>
</organism>
<dbReference type="AlphaFoldDB" id="A0A9W4P7C5"/>
<evidence type="ECO:0000313" key="1">
    <source>
        <dbReference type="EMBL" id="CAG8904555.1"/>
    </source>
</evidence>